<accession>A0AA88NXY5</accession>
<name>A0AA88NXY5_TACVA</name>
<gene>
    <name evidence="1" type="ORF">Q7C36_002320</name>
</gene>
<organism evidence="1 2">
    <name type="scientific">Tachysurus vachellii</name>
    <name type="common">Darkbarbel catfish</name>
    <name type="synonym">Pelteobagrus vachellii</name>
    <dbReference type="NCBI Taxonomy" id="175792"/>
    <lineage>
        <taxon>Eukaryota</taxon>
        <taxon>Metazoa</taxon>
        <taxon>Chordata</taxon>
        <taxon>Craniata</taxon>
        <taxon>Vertebrata</taxon>
        <taxon>Euteleostomi</taxon>
        <taxon>Actinopterygii</taxon>
        <taxon>Neopterygii</taxon>
        <taxon>Teleostei</taxon>
        <taxon>Ostariophysi</taxon>
        <taxon>Siluriformes</taxon>
        <taxon>Bagridae</taxon>
        <taxon>Tachysurus</taxon>
    </lineage>
</organism>
<proteinExistence type="predicted"/>
<evidence type="ECO:0000313" key="1">
    <source>
        <dbReference type="EMBL" id="KAK2866264.1"/>
    </source>
</evidence>
<sequence>MLISHGRDIQDAHELFEALLETNTSIKLLFVNDDTVEQALERMPSNLPAVPATMRIHQVVTLAPGEIMSHDASCMCSTQKQLQCECWNTKHFSFVKKVPDSLSQRQTQIHWEDPEVLGQWSVLTYDKDFKMHRVGSNRLFWPAREDVLWYVFDDVLELIPPPKQVTTRHMEIPTKPMLFL</sequence>
<dbReference type="EMBL" id="JAVHJS010000002">
    <property type="protein sequence ID" value="KAK2866264.1"/>
    <property type="molecule type" value="Genomic_DNA"/>
</dbReference>
<keyword evidence="2" id="KW-1185">Reference proteome</keyword>
<dbReference type="Proteomes" id="UP001187315">
    <property type="component" value="Unassembled WGS sequence"/>
</dbReference>
<evidence type="ECO:0000313" key="2">
    <source>
        <dbReference type="Proteomes" id="UP001187315"/>
    </source>
</evidence>
<dbReference type="AlphaFoldDB" id="A0AA88NXY5"/>
<comment type="caution">
    <text evidence="1">The sequence shown here is derived from an EMBL/GenBank/DDBJ whole genome shotgun (WGS) entry which is preliminary data.</text>
</comment>
<reference evidence="1" key="1">
    <citation type="submission" date="2023-08" db="EMBL/GenBank/DDBJ databases">
        <title>Pelteobagrus vachellii genome.</title>
        <authorList>
            <person name="Liu H."/>
        </authorList>
    </citation>
    <scope>NUCLEOTIDE SEQUENCE</scope>
    <source>
        <strain evidence="1">PRFRI_2022a</strain>
        <tissue evidence="1">Muscle</tissue>
    </source>
</reference>
<protein>
    <submittedName>
        <fullName evidence="1">Uncharacterized protein</fullName>
    </submittedName>
</protein>